<dbReference type="PANTHER" id="PTHR30047">
    <property type="entry name" value="HIGH-AFFINITY CHOLINE TRANSPORT PROTEIN-RELATED"/>
    <property type="match status" value="1"/>
</dbReference>
<dbReference type="PANTHER" id="PTHR30047:SF7">
    <property type="entry name" value="HIGH-AFFINITY CHOLINE TRANSPORT PROTEIN"/>
    <property type="match status" value="1"/>
</dbReference>
<comment type="subcellular location">
    <subcellularLocation>
        <location evidence="1">Cell membrane</location>
        <topology evidence="1">Multi-pass membrane protein</topology>
    </subcellularLocation>
</comment>
<feature type="transmembrane region" description="Helical" evidence="8">
    <location>
        <begin position="470"/>
        <end position="494"/>
    </location>
</feature>
<accession>A0A073ISU2</accession>
<organism evidence="9 10">
    <name type="scientific">Synergistes jonesii</name>
    <dbReference type="NCBI Taxonomy" id="2754"/>
    <lineage>
        <taxon>Bacteria</taxon>
        <taxon>Thermotogati</taxon>
        <taxon>Synergistota</taxon>
        <taxon>Synergistia</taxon>
        <taxon>Synergistales</taxon>
        <taxon>Synergistaceae</taxon>
        <taxon>Synergistes</taxon>
    </lineage>
</organism>
<keyword evidence="5 8" id="KW-0812">Transmembrane</keyword>
<dbReference type="GeneID" id="90983197"/>
<evidence type="ECO:0000256" key="1">
    <source>
        <dbReference type="ARBA" id="ARBA00004651"/>
    </source>
</evidence>
<protein>
    <submittedName>
        <fullName evidence="9">Glycine/betaine ABC transporter permease</fullName>
    </submittedName>
</protein>
<feature type="transmembrane region" description="Helical" evidence="8">
    <location>
        <begin position="7"/>
        <end position="26"/>
    </location>
</feature>
<dbReference type="InterPro" id="IPR000060">
    <property type="entry name" value="BCCT_transptr"/>
</dbReference>
<reference evidence="9 10" key="1">
    <citation type="submission" date="2014-04" db="EMBL/GenBank/DDBJ databases">
        <title>Draft Genome Sequence of Synergistes jonesii.</title>
        <authorList>
            <person name="Coil D.A."/>
            <person name="Eisen J.A."/>
            <person name="Holland-Moritz H.E."/>
        </authorList>
    </citation>
    <scope>NUCLEOTIDE SEQUENCE [LARGE SCALE GENOMIC DNA]</scope>
    <source>
        <strain evidence="9 10">78-1</strain>
    </source>
</reference>
<dbReference type="eggNOG" id="COG1292">
    <property type="taxonomic scope" value="Bacteria"/>
</dbReference>
<name>A0A073ISU2_9BACT</name>
<dbReference type="NCBIfam" id="TIGR00842">
    <property type="entry name" value="bcct"/>
    <property type="match status" value="1"/>
</dbReference>
<dbReference type="RefSeq" id="WP_037975417.1">
    <property type="nucleotide sequence ID" value="NZ_JMKI01000021.1"/>
</dbReference>
<keyword evidence="10" id="KW-1185">Reference proteome</keyword>
<comment type="caution">
    <text evidence="9">The sequence shown here is derived from an EMBL/GenBank/DDBJ whole genome shotgun (WGS) entry which is preliminary data.</text>
</comment>
<sequence length="500" mass="53675">MNKSPEGGGVYIISIAITIAIVLWGLVSPQSFGAFAGMLNGGLTKYYGWGYMLTMNIFVVFCIGIAFSRFGSARLGPEDSRPEYSNMSWFAMLFSAGMGVGLVFYGAAEPLFHFGSLPFGAAPGSTQAARDAIRISFFHWGLHPWAGYAVIAMPLSYYQFRHNTPGLISSIFIPLVGEEKVGGAFGKTVDILAIFATLAGITTSLGLGTLQLNSGLNEIFSVPKSAFIQVAVIAALAVLYTGSAALGIERGIKKVADFNLWVCLTLMLGLFIVGPSLAMINSLMTGVGDYISGLVSESFTLAPYGGEYQKFLDGWTLYYWAWWISWAPFVGSFVARISRGRTIREFVAGVLIVPALGSFTWFSIFGTSALHLELVRKLDISASVLKDVSVGIFEMYKYYPLGYAMSVVMLVLIVTFFVTSANSGTFVLSMLSEHGALNPSKGKMAVWGILMAALAVVLLLSGGLQNLQTVSLAAAAPFSVVMVCACVSFVRALVKEADKR</sequence>
<feature type="transmembrane region" description="Helical" evidence="8">
    <location>
        <begin position="227"/>
        <end position="248"/>
    </location>
</feature>
<dbReference type="GO" id="GO:0022857">
    <property type="term" value="F:transmembrane transporter activity"/>
    <property type="evidence" value="ECO:0007669"/>
    <property type="project" value="InterPro"/>
</dbReference>
<feature type="transmembrane region" description="Helical" evidence="8">
    <location>
        <begin position="346"/>
        <end position="364"/>
    </location>
</feature>
<evidence type="ECO:0000256" key="6">
    <source>
        <dbReference type="ARBA" id="ARBA00022989"/>
    </source>
</evidence>
<dbReference type="STRING" id="2754.EH55_02320"/>
<evidence type="ECO:0000256" key="5">
    <source>
        <dbReference type="ARBA" id="ARBA00022692"/>
    </source>
</evidence>
<evidence type="ECO:0000256" key="8">
    <source>
        <dbReference type="SAM" id="Phobius"/>
    </source>
</evidence>
<feature type="transmembrane region" description="Helical" evidence="8">
    <location>
        <begin position="403"/>
        <end position="432"/>
    </location>
</feature>
<keyword evidence="4" id="KW-1003">Cell membrane</keyword>
<feature type="transmembrane region" description="Helical" evidence="8">
    <location>
        <begin position="89"/>
        <end position="108"/>
    </location>
</feature>
<feature type="transmembrane region" description="Helical" evidence="8">
    <location>
        <begin position="260"/>
        <end position="280"/>
    </location>
</feature>
<keyword evidence="6 8" id="KW-1133">Transmembrane helix</keyword>
<evidence type="ECO:0000256" key="4">
    <source>
        <dbReference type="ARBA" id="ARBA00022475"/>
    </source>
</evidence>
<feature type="transmembrane region" description="Helical" evidence="8">
    <location>
        <begin position="444"/>
        <end position="464"/>
    </location>
</feature>
<dbReference type="PATRIC" id="fig|2754.20.peg.613"/>
<evidence type="ECO:0000256" key="7">
    <source>
        <dbReference type="ARBA" id="ARBA00023136"/>
    </source>
</evidence>
<feature type="transmembrane region" description="Helical" evidence="8">
    <location>
        <begin position="317"/>
        <end position="334"/>
    </location>
</feature>
<keyword evidence="3" id="KW-0813">Transport</keyword>
<feature type="transmembrane region" description="Helical" evidence="8">
    <location>
        <begin position="189"/>
        <end position="207"/>
    </location>
</feature>
<keyword evidence="7 8" id="KW-0472">Membrane</keyword>
<proteinExistence type="inferred from homology"/>
<evidence type="ECO:0000313" key="10">
    <source>
        <dbReference type="Proteomes" id="UP000027665"/>
    </source>
</evidence>
<evidence type="ECO:0000256" key="3">
    <source>
        <dbReference type="ARBA" id="ARBA00022448"/>
    </source>
</evidence>
<dbReference type="EMBL" id="JMKI01000021">
    <property type="protein sequence ID" value="KEJ92615.1"/>
    <property type="molecule type" value="Genomic_DNA"/>
</dbReference>
<evidence type="ECO:0000256" key="2">
    <source>
        <dbReference type="ARBA" id="ARBA00005658"/>
    </source>
</evidence>
<feature type="transmembrane region" description="Helical" evidence="8">
    <location>
        <begin position="142"/>
        <end position="160"/>
    </location>
</feature>
<dbReference type="Pfam" id="PF02028">
    <property type="entry name" value="BCCT"/>
    <property type="match status" value="1"/>
</dbReference>
<gene>
    <name evidence="9" type="ORF">EH55_02320</name>
</gene>
<comment type="similarity">
    <text evidence="2">Belongs to the BCCT transporter (TC 2.A.15) family.</text>
</comment>
<dbReference type="PROSITE" id="PS01303">
    <property type="entry name" value="BCCT"/>
    <property type="match status" value="1"/>
</dbReference>
<dbReference type="GO" id="GO:0005886">
    <property type="term" value="C:plasma membrane"/>
    <property type="evidence" value="ECO:0007669"/>
    <property type="project" value="UniProtKB-SubCell"/>
</dbReference>
<evidence type="ECO:0000313" key="9">
    <source>
        <dbReference type="EMBL" id="KEJ92615.1"/>
    </source>
</evidence>
<dbReference type="InterPro" id="IPR018093">
    <property type="entry name" value="BCCT_CS"/>
</dbReference>
<feature type="transmembrane region" description="Helical" evidence="8">
    <location>
        <begin position="46"/>
        <end position="68"/>
    </location>
</feature>
<dbReference type="Proteomes" id="UP000027665">
    <property type="component" value="Unassembled WGS sequence"/>
</dbReference>
<dbReference type="AlphaFoldDB" id="A0A073ISU2"/>